<keyword evidence="3" id="KW-1185">Reference proteome</keyword>
<evidence type="ECO:0000256" key="1">
    <source>
        <dbReference type="SAM" id="MobiDB-lite"/>
    </source>
</evidence>
<protein>
    <submittedName>
        <fullName evidence="2">Uncharacterized protein</fullName>
    </submittedName>
</protein>
<dbReference type="Gramene" id="AET3Gv21145500.1">
    <property type="protein sequence ID" value="AET3Gv21145500.1"/>
    <property type="gene ID" value="AET3Gv21145500"/>
</dbReference>
<organism evidence="2 3">
    <name type="scientific">Aegilops tauschii subsp. strangulata</name>
    <name type="common">Goatgrass</name>
    <dbReference type="NCBI Taxonomy" id="200361"/>
    <lineage>
        <taxon>Eukaryota</taxon>
        <taxon>Viridiplantae</taxon>
        <taxon>Streptophyta</taxon>
        <taxon>Embryophyta</taxon>
        <taxon>Tracheophyta</taxon>
        <taxon>Spermatophyta</taxon>
        <taxon>Magnoliopsida</taxon>
        <taxon>Liliopsida</taxon>
        <taxon>Poales</taxon>
        <taxon>Poaceae</taxon>
        <taxon>BOP clade</taxon>
        <taxon>Pooideae</taxon>
        <taxon>Triticodae</taxon>
        <taxon>Triticeae</taxon>
        <taxon>Triticinae</taxon>
        <taxon>Aegilops</taxon>
    </lineage>
</organism>
<dbReference type="EnsemblPlants" id="AET3Gv21145500.1">
    <property type="protein sequence ID" value="AET3Gv21145500.1"/>
    <property type="gene ID" value="AET3Gv21145500"/>
</dbReference>
<reference evidence="2" key="5">
    <citation type="journal article" date="2021" name="G3 (Bethesda)">
        <title>Aegilops tauschii genome assembly Aet v5.0 features greater sequence contiguity and improved annotation.</title>
        <authorList>
            <person name="Wang L."/>
            <person name="Zhu T."/>
            <person name="Rodriguez J.C."/>
            <person name="Deal K.R."/>
            <person name="Dubcovsky J."/>
            <person name="McGuire P.E."/>
            <person name="Lux T."/>
            <person name="Spannagl M."/>
            <person name="Mayer K.F.X."/>
            <person name="Baldrich P."/>
            <person name="Meyers B.C."/>
            <person name="Huo N."/>
            <person name="Gu Y.Q."/>
            <person name="Zhou H."/>
            <person name="Devos K.M."/>
            <person name="Bennetzen J.L."/>
            <person name="Unver T."/>
            <person name="Budak H."/>
            <person name="Gulick P.J."/>
            <person name="Galiba G."/>
            <person name="Kalapos B."/>
            <person name="Nelson D.R."/>
            <person name="Li P."/>
            <person name="You F.M."/>
            <person name="Luo M.C."/>
            <person name="Dvorak J."/>
        </authorList>
    </citation>
    <scope>NUCLEOTIDE SEQUENCE [LARGE SCALE GENOMIC DNA]</scope>
    <source>
        <strain evidence="2">cv. AL8/78</strain>
    </source>
</reference>
<reference evidence="3" key="1">
    <citation type="journal article" date="2014" name="Science">
        <title>Ancient hybridizations among the ancestral genomes of bread wheat.</title>
        <authorList>
            <consortium name="International Wheat Genome Sequencing Consortium,"/>
            <person name="Marcussen T."/>
            <person name="Sandve S.R."/>
            <person name="Heier L."/>
            <person name="Spannagl M."/>
            <person name="Pfeifer M."/>
            <person name="Jakobsen K.S."/>
            <person name="Wulff B.B."/>
            <person name="Steuernagel B."/>
            <person name="Mayer K.F."/>
            <person name="Olsen O.A."/>
        </authorList>
    </citation>
    <scope>NUCLEOTIDE SEQUENCE [LARGE SCALE GENOMIC DNA]</scope>
    <source>
        <strain evidence="3">cv. AL8/78</strain>
    </source>
</reference>
<feature type="region of interest" description="Disordered" evidence="1">
    <location>
        <begin position="35"/>
        <end position="128"/>
    </location>
</feature>
<evidence type="ECO:0000313" key="3">
    <source>
        <dbReference type="Proteomes" id="UP000015105"/>
    </source>
</evidence>
<feature type="compositionally biased region" description="Basic and acidic residues" evidence="1">
    <location>
        <begin position="95"/>
        <end position="115"/>
    </location>
</feature>
<reference evidence="2" key="3">
    <citation type="journal article" date="2017" name="Nature">
        <title>Genome sequence of the progenitor of the wheat D genome Aegilops tauschii.</title>
        <authorList>
            <person name="Luo M.C."/>
            <person name="Gu Y.Q."/>
            <person name="Puiu D."/>
            <person name="Wang H."/>
            <person name="Twardziok S.O."/>
            <person name="Deal K.R."/>
            <person name="Huo N."/>
            <person name="Zhu T."/>
            <person name="Wang L."/>
            <person name="Wang Y."/>
            <person name="McGuire P.E."/>
            <person name="Liu S."/>
            <person name="Long H."/>
            <person name="Ramasamy R.K."/>
            <person name="Rodriguez J.C."/>
            <person name="Van S.L."/>
            <person name="Yuan L."/>
            <person name="Wang Z."/>
            <person name="Xia Z."/>
            <person name="Xiao L."/>
            <person name="Anderson O.D."/>
            <person name="Ouyang S."/>
            <person name="Liang Y."/>
            <person name="Zimin A.V."/>
            <person name="Pertea G."/>
            <person name="Qi P."/>
            <person name="Bennetzen J.L."/>
            <person name="Dai X."/>
            <person name="Dawson M.W."/>
            <person name="Muller H.G."/>
            <person name="Kugler K."/>
            <person name="Rivarola-Duarte L."/>
            <person name="Spannagl M."/>
            <person name="Mayer K.F.X."/>
            <person name="Lu F.H."/>
            <person name="Bevan M.W."/>
            <person name="Leroy P."/>
            <person name="Li P."/>
            <person name="You F.M."/>
            <person name="Sun Q."/>
            <person name="Liu Z."/>
            <person name="Lyons E."/>
            <person name="Wicker T."/>
            <person name="Salzberg S.L."/>
            <person name="Devos K.M."/>
            <person name="Dvorak J."/>
        </authorList>
    </citation>
    <scope>NUCLEOTIDE SEQUENCE [LARGE SCALE GENOMIC DNA]</scope>
    <source>
        <strain evidence="2">cv. AL8/78</strain>
    </source>
</reference>
<dbReference type="Proteomes" id="UP000015105">
    <property type="component" value="Chromosome 3D"/>
</dbReference>
<reference evidence="2" key="4">
    <citation type="submission" date="2019-03" db="UniProtKB">
        <authorList>
            <consortium name="EnsemblPlants"/>
        </authorList>
    </citation>
    <scope>IDENTIFICATION</scope>
</reference>
<name>A0A453GPJ2_AEGTS</name>
<evidence type="ECO:0000313" key="2">
    <source>
        <dbReference type="EnsemblPlants" id="AET3Gv21145500.1"/>
    </source>
</evidence>
<proteinExistence type="predicted"/>
<dbReference type="AlphaFoldDB" id="A0A453GPJ2"/>
<reference evidence="3" key="2">
    <citation type="journal article" date="2017" name="Nat. Plants">
        <title>The Aegilops tauschii genome reveals multiple impacts of transposons.</title>
        <authorList>
            <person name="Zhao G."/>
            <person name="Zou C."/>
            <person name="Li K."/>
            <person name="Wang K."/>
            <person name="Li T."/>
            <person name="Gao L."/>
            <person name="Zhang X."/>
            <person name="Wang H."/>
            <person name="Yang Z."/>
            <person name="Liu X."/>
            <person name="Jiang W."/>
            <person name="Mao L."/>
            <person name="Kong X."/>
            <person name="Jiao Y."/>
            <person name="Jia J."/>
        </authorList>
    </citation>
    <scope>NUCLEOTIDE SEQUENCE [LARGE SCALE GENOMIC DNA]</scope>
    <source>
        <strain evidence="3">cv. AL8/78</strain>
    </source>
</reference>
<sequence>NWSFSISSLSFSLLSSSSPSHICIAPPLLPIPSGAAAPHTRCCPHSSSAIVQPLQRRLPPHRPAPHCPSSAATTPPTPVSHPTERRALAIQHRPPPHEAPPRFRERPPPRCREGGRSGAGPTVAKSGS</sequence>
<accession>A0A453GPJ2</accession>